<evidence type="ECO:0000256" key="3">
    <source>
        <dbReference type="ARBA" id="ARBA00024484"/>
    </source>
</evidence>
<keyword evidence="1" id="KW-0547">Nucleotide-binding</keyword>
<dbReference type="Proteomes" id="UP001354989">
    <property type="component" value="Plasmid pPP1"/>
</dbReference>
<dbReference type="GO" id="GO:0016874">
    <property type="term" value="F:ligase activity"/>
    <property type="evidence" value="ECO:0007669"/>
    <property type="project" value="UniProtKB-KW"/>
</dbReference>
<name>A0ABM7VJ21_9BACT</name>
<dbReference type="InterPro" id="IPR042099">
    <property type="entry name" value="ANL_N_sf"/>
</dbReference>
<dbReference type="SUPFAM" id="SSF56801">
    <property type="entry name" value="Acetyl-CoA synthetase-like"/>
    <property type="match status" value="1"/>
</dbReference>
<evidence type="ECO:0000256" key="2">
    <source>
        <dbReference type="ARBA" id="ARBA00022840"/>
    </source>
</evidence>
<keyword evidence="5" id="KW-0436">Ligase</keyword>
<keyword evidence="6" id="KW-1185">Reference proteome</keyword>
<dbReference type="Gene3D" id="3.40.50.12780">
    <property type="entry name" value="N-terminal domain of ligase-like"/>
    <property type="match status" value="1"/>
</dbReference>
<organism evidence="5 6">
    <name type="scientific">Persicobacter psychrovividus</name>
    <dbReference type="NCBI Taxonomy" id="387638"/>
    <lineage>
        <taxon>Bacteria</taxon>
        <taxon>Pseudomonadati</taxon>
        <taxon>Bacteroidota</taxon>
        <taxon>Cytophagia</taxon>
        <taxon>Cytophagales</taxon>
        <taxon>Persicobacteraceae</taxon>
        <taxon>Persicobacter</taxon>
    </lineage>
</organism>
<dbReference type="Gene3D" id="3.30.300.30">
    <property type="match status" value="1"/>
</dbReference>
<reference evidence="5 6" key="1">
    <citation type="submission" date="2021-12" db="EMBL/GenBank/DDBJ databases">
        <title>Genome sequencing of bacteria with rrn-lacking chromosome and rrn-plasmid.</title>
        <authorList>
            <person name="Anda M."/>
            <person name="Iwasaki W."/>
        </authorList>
    </citation>
    <scope>NUCLEOTIDE SEQUENCE [LARGE SCALE GENOMIC DNA]</scope>
    <source>
        <strain evidence="5 6">NBRC 101262</strain>
        <plasmid evidence="5 6">pPP1</plasmid>
    </source>
</reference>
<feature type="domain" description="AMP-dependent synthetase/ligase" evidence="4">
    <location>
        <begin position="18"/>
        <end position="405"/>
    </location>
</feature>
<dbReference type="PANTHER" id="PTHR43272:SF33">
    <property type="entry name" value="AMP-BINDING DOMAIN-CONTAINING PROTEIN-RELATED"/>
    <property type="match status" value="1"/>
</dbReference>
<sequence>MKTLVSLIQQSIQECWELPALSNYKGDNYTFGAIAIAIKQQHYLFETLGVEKGDKVALMGKNSAKWAISYLAAVTYGAVIVPILPDFKVEDATRIVHHSDAKVLIIEKFIFEQMEVEGMPLLQAVMDVADFNPLYQKTEILDLGALPAEKMLQDFPLGYHAADVQYAETQPDDLAVISYTSGTTGFSKGVMIPHRSLTGNVVFARENMPLERGNKIMSFLPLAHTYGCAFEFLFPFTRGCHITFLTKTPAPKIIMMAFAEVKPHLILSVPLVIEKIYKSQILPALEDSKTKMMLKVPLLNKLVHKKIREKLTQVFGGNFKELIIGGAAFNAEAEAFFKEIKFPFTVGYGMTECGPLIGYASWNNTVLGGSGRPVDALEVKIDSENPREVVGEILCRGGHVMQGYYKNPEATADTIDKDGWLHTGDLGIMDEQGNILIKGRSKSLILGPSGKNIYPEELESLLMNLPYVGEALVVDRSGKLCALIYPDYVETEKANLSIPQIHDIYKEHLKVVNTKVPKYMQLKMVEVQQEAFEKTPKKNIKRFLYQSK</sequence>
<keyword evidence="2" id="KW-0067">ATP-binding</keyword>
<accession>A0ABM7VJ21</accession>
<protein>
    <submittedName>
        <fullName evidence="5">Long-chain-fatty-acid--CoA ligase</fullName>
    </submittedName>
</protein>
<dbReference type="InterPro" id="IPR045851">
    <property type="entry name" value="AMP-bd_C_sf"/>
</dbReference>
<dbReference type="InterPro" id="IPR020845">
    <property type="entry name" value="AMP-binding_CS"/>
</dbReference>
<dbReference type="InterPro" id="IPR000873">
    <property type="entry name" value="AMP-dep_synth/lig_dom"/>
</dbReference>
<comment type="catalytic activity">
    <reaction evidence="3">
        <text>a long-chain fatty acid + ATP + CoA = a long-chain fatty acyl-CoA + AMP + diphosphate</text>
        <dbReference type="Rhea" id="RHEA:15421"/>
        <dbReference type="ChEBI" id="CHEBI:30616"/>
        <dbReference type="ChEBI" id="CHEBI:33019"/>
        <dbReference type="ChEBI" id="CHEBI:57287"/>
        <dbReference type="ChEBI" id="CHEBI:57560"/>
        <dbReference type="ChEBI" id="CHEBI:83139"/>
        <dbReference type="ChEBI" id="CHEBI:456215"/>
        <dbReference type="EC" id="6.2.1.3"/>
    </reaction>
    <physiologicalReaction direction="left-to-right" evidence="3">
        <dbReference type="Rhea" id="RHEA:15422"/>
    </physiologicalReaction>
</comment>
<dbReference type="Pfam" id="PF00501">
    <property type="entry name" value="AMP-binding"/>
    <property type="match status" value="1"/>
</dbReference>
<keyword evidence="5" id="KW-0614">Plasmid</keyword>
<geneLocation type="plasmid" evidence="5 6">
    <name>pPP1</name>
</geneLocation>
<evidence type="ECO:0000313" key="6">
    <source>
        <dbReference type="Proteomes" id="UP001354989"/>
    </source>
</evidence>
<gene>
    <name evidence="5" type="ORF">PEPS_32580</name>
</gene>
<evidence type="ECO:0000256" key="1">
    <source>
        <dbReference type="ARBA" id="ARBA00022741"/>
    </source>
</evidence>
<evidence type="ECO:0000313" key="5">
    <source>
        <dbReference type="EMBL" id="BDD00978.1"/>
    </source>
</evidence>
<evidence type="ECO:0000259" key="4">
    <source>
        <dbReference type="Pfam" id="PF00501"/>
    </source>
</evidence>
<dbReference type="PANTHER" id="PTHR43272">
    <property type="entry name" value="LONG-CHAIN-FATTY-ACID--COA LIGASE"/>
    <property type="match status" value="1"/>
</dbReference>
<proteinExistence type="predicted"/>
<dbReference type="EMBL" id="AP025293">
    <property type="protein sequence ID" value="BDD00978.1"/>
    <property type="molecule type" value="Genomic_DNA"/>
</dbReference>
<dbReference type="PROSITE" id="PS00455">
    <property type="entry name" value="AMP_BINDING"/>
    <property type="match status" value="1"/>
</dbReference>
<dbReference type="RefSeq" id="WP_332922005.1">
    <property type="nucleotide sequence ID" value="NZ_AP025293.1"/>
</dbReference>